<dbReference type="PANTHER" id="PTHR36173:SF1">
    <property type="entry name" value="RIBONUCLEASE VAPC22"/>
    <property type="match status" value="1"/>
</dbReference>
<dbReference type="InterPro" id="IPR041705">
    <property type="entry name" value="PIN_Sll0205"/>
</dbReference>
<dbReference type="InterPro" id="IPR002716">
    <property type="entry name" value="PIN_dom"/>
</dbReference>
<dbReference type="Gene3D" id="3.40.50.1010">
    <property type="entry name" value="5'-nuclease"/>
    <property type="match status" value="1"/>
</dbReference>
<accession>A0A4Q6Y0I3</accession>
<protein>
    <submittedName>
        <fullName evidence="2">PIN domain-containing protein</fullName>
    </submittedName>
</protein>
<dbReference type="PANTHER" id="PTHR36173">
    <property type="entry name" value="RIBONUCLEASE VAPC16-RELATED"/>
    <property type="match status" value="1"/>
</dbReference>
<dbReference type="AlphaFoldDB" id="A0A4Q6Y0I3"/>
<sequence length="144" mass="15607">MARLLLDTNALIWFNAGAPLEGEAVFEIATAQRDGTLFVSPISAWEAALALRKANPARRPDLSGDDAATWFRRVRQTSGARLATIGARIALEAARVPDVYGIGDPGDCFIIATARVNDLIVVTRDGPMSDLARARPEYLRLIQC</sequence>
<reference evidence="2 3" key="1">
    <citation type="submission" date="2019-02" db="EMBL/GenBank/DDBJ databases">
        <authorList>
            <person name="Li Y."/>
        </authorList>
    </citation>
    <scope>NUCLEOTIDE SEQUENCE [LARGE SCALE GENOMIC DNA]</scope>
    <source>
        <strain evidence="2 3">3-7</strain>
    </source>
</reference>
<evidence type="ECO:0000313" key="2">
    <source>
        <dbReference type="EMBL" id="RZF65781.1"/>
    </source>
</evidence>
<dbReference type="SUPFAM" id="SSF88723">
    <property type="entry name" value="PIN domain-like"/>
    <property type="match status" value="1"/>
</dbReference>
<dbReference type="Pfam" id="PF01850">
    <property type="entry name" value="PIN"/>
    <property type="match status" value="1"/>
</dbReference>
<name>A0A4Q6Y0I3_9SPHN</name>
<keyword evidence="3" id="KW-1185">Reference proteome</keyword>
<organism evidence="2 3">
    <name type="scientific">Sphingomonas populi</name>
    <dbReference type="NCBI Taxonomy" id="2484750"/>
    <lineage>
        <taxon>Bacteria</taxon>
        <taxon>Pseudomonadati</taxon>
        <taxon>Pseudomonadota</taxon>
        <taxon>Alphaproteobacteria</taxon>
        <taxon>Sphingomonadales</taxon>
        <taxon>Sphingomonadaceae</taxon>
        <taxon>Sphingomonas</taxon>
    </lineage>
</organism>
<feature type="domain" description="PIN" evidence="1">
    <location>
        <begin position="5"/>
        <end position="132"/>
    </location>
</feature>
<proteinExistence type="predicted"/>
<dbReference type="RefSeq" id="WP_130155359.1">
    <property type="nucleotide sequence ID" value="NZ_SGIS01000004.1"/>
</dbReference>
<evidence type="ECO:0000313" key="3">
    <source>
        <dbReference type="Proteomes" id="UP000292085"/>
    </source>
</evidence>
<dbReference type="EMBL" id="SGIS01000004">
    <property type="protein sequence ID" value="RZF65781.1"/>
    <property type="molecule type" value="Genomic_DNA"/>
</dbReference>
<dbReference type="CDD" id="cd09872">
    <property type="entry name" value="PIN_Sll0205-like"/>
    <property type="match status" value="1"/>
</dbReference>
<gene>
    <name evidence="2" type="ORF">EWE75_03740</name>
</gene>
<comment type="caution">
    <text evidence="2">The sequence shown here is derived from an EMBL/GenBank/DDBJ whole genome shotgun (WGS) entry which is preliminary data.</text>
</comment>
<dbReference type="InterPro" id="IPR052919">
    <property type="entry name" value="TA_system_RNase"/>
</dbReference>
<dbReference type="Proteomes" id="UP000292085">
    <property type="component" value="Unassembled WGS sequence"/>
</dbReference>
<dbReference type="InterPro" id="IPR029060">
    <property type="entry name" value="PIN-like_dom_sf"/>
</dbReference>
<evidence type="ECO:0000259" key="1">
    <source>
        <dbReference type="Pfam" id="PF01850"/>
    </source>
</evidence>
<dbReference type="OrthoDB" id="9798990at2"/>